<accession>A0A1M6YRQ0</accession>
<keyword evidence="3" id="KW-1185">Reference proteome</keyword>
<gene>
    <name evidence="2" type="ORF">SAMN02745138_03067</name>
</gene>
<dbReference type="RefSeq" id="WP_072853211.1">
    <property type="nucleotide sequence ID" value="NZ_FRAH01000079.1"/>
</dbReference>
<dbReference type="AlphaFoldDB" id="A0A1M6YRQ0"/>
<reference evidence="2 3" key="1">
    <citation type="submission" date="2016-11" db="EMBL/GenBank/DDBJ databases">
        <authorList>
            <person name="Jaros S."/>
            <person name="Januszkiewicz K."/>
            <person name="Wedrychowicz H."/>
        </authorList>
    </citation>
    <scope>NUCLEOTIDE SEQUENCE [LARGE SCALE GENOMIC DNA]</scope>
    <source>
        <strain evidence="2 3">DSM 14214</strain>
    </source>
</reference>
<feature type="coiled-coil region" evidence="1">
    <location>
        <begin position="138"/>
        <end position="168"/>
    </location>
</feature>
<protein>
    <submittedName>
        <fullName evidence="2">Uncharacterized protein</fullName>
    </submittedName>
</protein>
<organism evidence="2 3">
    <name type="scientific">Anaerotignum lactatifermentans DSM 14214</name>
    <dbReference type="NCBI Taxonomy" id="1121323"/>
    <lineage>
        <taxon>Bacteria</taxon>
        <taxon>Bacillati</taxon>
        <taxon>Bacillota</taxon>
        <taxon>Clostridia</taxon>
        <taxon>Lachnospirales</taxon>
        <taxon>Anaerotignaceae</taxon>
        <taxon>Anaerotignum</taxon>
    </lineage>
</organism>
<dbReference type="Proteomes" id="UP000183975">
    <property type="component" value="Unassembled WGS sequence"/>
</dbReference>
<name>A0A1M6YRQ0_9FIRM</name>
<evidence type="ECO:0000256" key="1">
    <source>
        <dbReference type="SAM" id="Coils"/>
    </source>
</evidence>
<dbReference type="OrthoDB" id="3540923at2"/>
<evidence type="ECO:0000313" key="2">
    <source>
        <dbReference type="EMBL" id="SHL20994.1"/>
    </source>
</evidence>
<sequence length="306" mass="35574">MDERLQALQAEMEEEQTLRRKRDSLEVEYRSLCSYERELAVLRQKELEDVARMEQGGVRNLFTKATGKYEETLAQEQAEAAQVEARYQKVQQEIAQMEDTLRQLDQRIGELSGSQERYETYIIQRAEELEAAGTDSGMKALQAQIHSLEEQERALLEKRNRIADVRWEVRNVLGILEDAAGYGRWDAGRGSLLSSYLKQERVQKAKEAMAGLQEAVKRARVVEDKQLLAAQDHLQEARRQRGWDIFLDNILIDWSVQDEIEMALARLHNFSGVLEEKERGILEELRSIRQKQTTLQKQWENQVAQL</sequence>
<dbReference type="EMBL" id="FRAH01000079">
    <property type="protein sequence ID" value="SHL20994.1"/>
    <property type="molecule type" value="Genomic_DNA"/>
</dbReference>
<keyword evidence="1" id="KW-0175">Coiled coil</keyword>
<feature type="coiled-coil region" evidence="1">
    <location>
        <begin position="66"/>
        <end position="114"/>
    </location>
</feature>
<evidence type="ECO:0000313" key="3">
    <source>
        <dbReference type="Proteomes" id="UP000183975"/>
    </source>
</evidence>
<proteinExistence type="predicted"/>